<evidence type="ECO:0000256" key="10">
    <source>
        <dbReference type="SAM" id="Phobius"/>
    </source>
</evidence>
<feature type="modified residue" description="Phosphohistidine" evidence="8">
    <location>
        <position position="860"/>
    </location>
</feature>
<dbReference type="InterPro" id="IPR001789">
    <property type="entry name" value="Sig_transdc_resp-reg_receiver"/>
</dbReference>
<keyword evidence="4 9" id="KW-0597">Phosphoprotein</keyword>
<dbReference type="InterPro" id="IPR003594">
    <property type="entry name" value="HATPase_dom"/>
</dbReference>
<dbReference type="Pfam" id="PF01627">
    <property type="entry name" value="Hpt"/>
    <property type="match status" value="1"/>
</dbReference>
<feature type="domain" description="HPt" evidence="14">
    <location>
        <begin position="821"/>
        <end position="914"/>
    </location>
</feature>
<dbReference type="InterPro" id="IPR019247">
    <property type="entry name" value="Histidine_kinase_BarA_N"/>
</dbReference>
<dbReference type="SMART" id="SM00388">
    <property type="entry name" value="HisKA"/>
    <property type="match status" value="1"/>
</dbReference>
<evidence type="ECO:0000256" key="3">
    <source>
        <dbReference type="ARBA" id="ARBA00012438"/>
    </source>
</evidence>
<dbReference type="InterPro" id="IPR005467">
    <property type="entry name" value="His_kinase_dom"/>
</dbReference>
<dbReference type="SMART" id="SM00448">
    <property type="entry name" value="REC"/>
    <property type="match status" value="1"/>
</dbReference>
<evidence type="ECO:0000256" key="5">
    <source>
        <dbReference type="ARBA" id="ARBA00022679"/>
    </source>
</evidence>
<dbReference type="Pfam" id="PF00512">
    <property type="entry name" value="HisKA"/>
    <property type="match status" value="1"/>
</dbReference>
<dbReference type="InterPro" id="IPR003661">
    <property type="entry name" value="HisK_dim/P_dom"/>
</dbReference>
<evidence type="ECO:0000256" key="1">
    <source>
        <dbReference type="ARBA" id="ARBA00000085"/>
    </source>
</evidence>
<dbReference type="PANTHER" id="PTHR45339">
    <property type="entry name" value="HYBRID SIGNAL TRANSDUCTION HISTIDINE KINASE J"/>
    <property type="match status" value="1"/>
</dbReference>
<dbReference type="Gene3D" id="1.20.120.160">
    <property type="entry name" value="HPT domain"/>
    <property type="match status" value="1"/>
</dbReference>
<evidence type="ECO:0000259" key="14">
    <source>
        <dbReference type="PROSITE" id="PS50894"/>
    </source>
</evidence>
<evidence type="ECO:0000256" key="2">
    <source>
        <dbReference type="ARBA" id="ARBA00004370"/>
    </source>
</evidence>
<dbReference type="InterPro" id="IPR036641">
    <property type="entry name" value="HPT_dom_sf"/>
</dbReference>
<dbReference type="Pfam" id="PF02518">
    <property type="entry name" value="HATPase_c"/>
    <property type="match status" value="1"/>
</dbReference>
<comment type="caution">
    <text evidence="15">The sequence shown here is derived from an EMBL/GenBank/DDBJ whole genome shotgun (WGS) entry which is preliminary data.</text>
</comment>
<name>A0ABM9AB24_9GAMM</name>
<dbReference type="Gene3D" id="6.10.340.10">
    <property type="match status" value="1"/>
</dbReference>
<evidence type="ECO:0000256" key="6">
    <source>
        <dbReference type="ARBA" id="ARBA00022777"/>
    </source>
</evidence>
<dbReference type="PROSITE" id="PS50109">
    <property type="entry name" value="HIS_KIN"/>
    <property type="match status" value="1"/>
</dbReference>
<dbReference type="CDD" id="cd16922">
    <property type="entry name" value="HATPase_EvgS-ArcB-TorS-like"/>
    <property type="match status" value="1"/>
</dbReference>
<feature type="domain" description="Histidine kinase" evidence="11">
    <location>
        <begin position="289"/>
        <end position="510"/>
    </location>
</feature>
<dbReference type="EMBL" id="CAKLPX010000001">
    <property type="protein sequence ID" value="CAH0990410.1"/>
    <property type="molecule type" value="Genomic_DNA"/>
</dbReference>
<dbReference type="Proteomes" id="UP000838100">
    <property type="component" value="Unassembled WGS sequence"/>
</dbReference>
<evidence type="ECO:0000259" key="11">
    <source>
        <dbReference type="PROSITE" id="PS50109"/>
    </source>
</evidence>
<dbReference type="Gene3D" id="3.30.565.10">
    <property type="entry name" value="Histidine kinase-like ATPase, C-terminal domain"/>
    <property type="match status" value="1"/>
</dbReference>
<dbReference type="CDD" id="cd00082">
    <property type="entry name" value="HisKA"/>
    <property type="match status" value="1"/>
</dbReference>
<sequence length="934" mass="103550">MANWSLRKRIILLALTPSALITLLLGSYQVLNRIEERNLLLDQRAYASTIQIAAVSKTLLALDDNILLKELLRNALEEPGVRAIRLYDQQRRLINRSGPKMIAVNVADQQRLGDGIQSYSSELTRRYSRPILTRDLIIDSADKAEPIGWVEIEYDLHSLTLQTYRNVIISVLLIIASLTACLVIAIKVANRFKSATDQIGEAIDNIIDGDYETLLTVHGNDELSQISNRLNLLSDTLLQLNIETEYNIEQTTGDLRQTLETIEVQNIELDIARREALEASRIKSEFLANTSHEIRTPLNGIIGFSNLLLKDITDGRHRDQLETIRLSAEGLLAIINDILDLSKIEAGKLVLDNASINIREIIEDSLTMLAPSAHDKNLELILLSYSDIPACVIGDPLRIKQITTNLLSNAIKFSEQGNIIVRIKLKEIHDGQALLVISVTDSGIGLSEHQQLNIFNAFTQADASTSRDYGGTGLGLVICKRLVEQMGGEIGLDSEPDKGATFWYTLRAKLPNKVASLPPMDALVEKNIGLYSCNSAVSLALRHQLEGWQAHVYCFNSSEELIHNDNNIDLSATIIIPDEDELDEQTLTTMLANVNQRYNCRSVVLLPTAIGSHYESLFGQDQCIALSRPAPHAKLYQALDTISNDYDLIAAEFQQLSEDGVKFSVLAVDDNDSNLKLLLVLLEDLGMHVTLAHDGQQALDLCDQQRFDIILMDIQMPVVDGVQATRAIRIGNSPNRTTPVIAVTAHAQAEEKRNLMQAGFNDHLSKPIDIAILEKTLHTWTNSSQFIEHERKSTAPVSPQIPTANAKPVDIQLCLQRANQIPSLAVDMLSGILSRLDEDVDHISQNADSQQLQTMIEAVHKLHGASCYTGTPALQSALYELETELKSHCQDGLTSRAGELLGTLKTAAKALKQWHQQCDLEVIFEDVQRGQKAN</sequence>
<dbReference type="PROSITE" id="PS50894">
    <property type="entry name" value="HPT"/>
    <property type="match status" value="1"/>
</dbReference>
<keyword evidence="7" id="KW-0902">Two-component regulatory system</keyword>
<evidence type="ECO:0000313" key="15">
    <source>
        <dbReference type="EMBL" id="CAH0990410.1"/>
    </source>
</evidence>
<dbReference type="PROSITE" id="PS50110">
    <property type="entry name" value="RESPONSE_REGULATORY"/>
    <property type="match status" value="1"/>
</dbReference>
<dbReference type="SMART" id="SM00387">
    <property type="entry name" value="HATPase_c"/>
    <property type="match status" value="1"/>
</dbReference>
<dbReference type="PRINTS" id="PR00344">
    <property type="entry name" value="BCTRLSENSOR"/>
</dbReference>
<dbReference type="PANTHER" id="PTHR45339:SF5">
    <property type="entry name" value="HISTIDINE KINASE"/>
    <property type="match status" value="1"/>
</dbReference>
<dbReference type="InterPro" id="IPR003660">
    <property type="entry name" value="HAMP_dom"/>
</dbReference>
<comment type="subcellular location">
    <subcellularLocation>
        <location evidence="2">Membrane</location>
    </subcellularLocation>
</comment>
<dbReference type="Pfam" id="PF00072">
    <property type="entry name" value="Response_reg"/>
    <property type="match status" value="1"/>
</dbReference>
<evidence type="ECO:0000313" key="16">
    <source>
        <dbReference type="Proteomes" id="UP000838100"/>
    </source>
</evidence>
<evidence type="ECO:0000256" key="4">
    <source>
        <dbReference type="ARBA" id="ARBA00022553"/>
    </source>
</evidence>
<evidence type="ECO:0000259" key="13">
    <source>
        <dbReference type="PROSITE" id="PS50885"/>
    </source>
</evidence>
<accession>A0ABM9AB24</accession>
<comment type="catalytic activity">
    <reaction evidence="1">
        <text>ATP + protein L-histidine = ADP + protein N-phospho-L-histidine.</text>
        <dbReference type="EC" id="2.7.13.3"/>
    </reaction>
</comment>
<dbReference type="EC" id="2.7.13.3" evidence="3"/>
<evidence type="ECO:0000259" key="12">
    <source>
        <dbReference type="PROSITE" id="PS50110"/>
    </source>
</evidence>
<keyword evidence="10" id="KW-1133">Transmembrane helix</keyword>
<dbReference type="Pfam" id="PF09984">
    <property type="entry name" value="sCache_4"/>
    <property type="match status" value="1"/>
</dbReference>
<feature type="modified residue" description="4-aspartylphosphate" evidence="9">
    <location>
        <position position="713"/>
    </location>
</feature>
<dbReference type="RefSeq" id="WP_237443095.1">
    <property type="nucleotide sequence ID" value="NZ_CAKLPX010000001.1"/>
</dbReference>
<protein>
    <recommendedName>
        <fullName evidence="3">histidine kinase</fullName>
        <ecNumber evidence="3">2.7.13.3</ecNumber>
    </recommendedName>
</protein>
<dbReference type="InterPro" id="IPR036097">
    <property type="entry name" value="HisK_dim/P_sf"/>
</dbReference>
<dbReference type="SUPFAM" id="SSF52172">
    <property type="entry name" value="CheY-like"/>
    <property type="match status" value="1"/>
</dbReference>
<dbReference type="InterPro" id="IPR036890">
    <property type="entry name" value="HATPase_C_sf"/>
</dbReference>
<feature type="domain" description="Response regulatory" evidence="12">
    <location>
        <begin position="664"/>
        <end position="781"/>
    </location>
</feature>
<evidence type="ECO:0000256" key="8">
    <source>
        <dbReference type="PROSITE-ProRule" id="PRU00110"/>
    </source>
</evidence>
<evidence type="ECO:0000256" key="9">
    <source>
        <dbReference type="PROSITE-ProRule" id="PRU00169"/>
    </source>
</evidence>
<dbReference type="CDD" id="cd06225">
    <property type="entry name" value="HAMP"/>
    <property type="match status" value="1"/>
</dbReference>
<dbReference type="InterPro" id="IPR011006">
    <property type="entry name" value="CheY-like_superfamily"/>
</dbReference>
<proteinExistence type="predicted"/>
<feature type="transmembrane region" description="Helical" evidence="10">
    <location>
        <begin position="167"/>
        <end position="186"/>
    </location>
</feature>
<dbReference type="SUPFAM" id="SSF47226">
    <property type="entry name" value="Histidine-containing phosphotransfer domain, HPT domain"/>
    <property type="match status" value="1"/>
</dbReference>
<dbReference type="InterPro" id="IPR004358">
    <property type="entry name" value="Sig_transdc_His_kin-like_C"/>
</dbReference>
<dbReference type="SUPFAM" id="SSF47384">
    <property type="entry name" value="Homodimeric domain of signal transducing histidine kinase"/>
    <property type="match status" value="1"/>
</dbReference>
<dbReference type="PROSITE" id="PS50885">
    <property type="entry name" value="HAMP"/>
    <property type="match status" value="1"/>
</dbReference>
<dbReference type="Gene3D" id="3.40.50.2300">
    <property type="match status" value="1"/>
</dbReference>
<reference evidence="15" key="1">
    <citation type="submission" date="2021-12" db="EMBL/GenBank/DDBJ databases">
        <authorList>
            <person name="Rodrigo-Torres L."/>
            <person name="Arahal R. D."/>
            <person name="Lucena T."/>
        </authorList>
    </citation>
    <scope>NUCLEOTIDE SEQUENCE</scope>
    <source>
        <strain evidence="15">CECT 8267</strain>
    </source>
</reference>
<dbReference type="Gene3D" id="1.10.287.130">
    <property type="match status" value="1"/>
</dbReference>
<organism evidence="15 16">
    <name type="scientific">Sinobacterium norvegicum</name>
    <dbReference type="NCBI Taxonomy" id="1641715"/>
    <lineage>
        <taxon>Bacteria</taxon>
        <taxon>Pseudomonadati</taxon>
        <taxon>Pseudomonadota</taxon>
        <taxon>Gammaproteobacteria</taxon>
        <taxon>Cellvibrionales</taxon>
        <taxon>Spongiibacteraceae</taxon>
        <taxon>Sinobacterium</taxon>
    </lineage>
</organism>
<keyword evidence="16" id="KW-1185">Reference proteome</keyword>
<feature type="domain" description="HAMP" evidence="13">
    <location>
        <begin position="190"/>
        <end position="242"/>
    </location>
</feature>
<keyword evidence="10" id="KW-0472">Membrane</keyword>
<dbReference type="InterPro" id="IPR008207">
    <property type="entry name" value="Sig_transdc_His_kin_Hpt_dom"/>
</dbReference>
<keyword evidence="10" id="KW-0812">Transmembrane</keyword>
<keyword evidence="5 15" id="KW-0808">Transferase</keyword>
<evidence type="ECO:0000256" key="7">
    <source>
        <dbReference type="ARBA" id="ARBA00023012"/>
    </source>
</evidence>
<dbReference type="SUPFAM" id="SSF55874">
    <property type="entry name" value="ATPase domain of HSP90 chaperone/DNA topoisomerase II/histidine kinase"/>
    <property type="match status" value="1"/>
</dbReference>
<keyword evidence="6 15" id="KW-0418">Kinase</keyword>
<gene>
    <name evidence="15" type="primary">barA</name>
    <name evidence="15" type="ORF">SIN8267_00502</name>
</gene>
<dbReference type="SMART" id="SM00073">
    <property type="entry name" value="HPT"/>
    <property type="match status" value="1"/>
</dbReference>
<dbReference type="GO" id="GO:0004673">
    <property type="term" value="F:protein histidine kinase activity"/>
    <property type="evidence" value="ECO:0007669"/>
    <property type="project" value="UniProtKB-EC"/>
</dbReference>
<dbReference type="CDD" id="cd17546">
    <property type="entry name" value="REC_hyHK_CKI1_RcsC-like"/>
    <property type="match status" value="1"/>
</dbReference>